<dbReference type="AlphaFoldDB" id="A0A2A5QXR6"/>
<dbReference type="Pfam" id="PF13692">
    <property type="entry name" value="Glyco_trans_1_4"/>
    <property type="match status" value="1"/>
</dbReference>
<dbReference type="OrthoDB" id="193395at2157"/>
<dbReference type="EMBL" id="NXNI01000001">
    <property type="protein sequence ID" value="PCR91549.1"/>
    <property type="molecule type" value="Genomic_DNA"/>
</dbReference>
<comment type="caution">
    <text evidence="2">The sequence shown here is derived from an EMBL/GenBank/DDBJ whole genome shotgun (WGS) entry which is preliminary data.</text>
</comment>
<sequence>MTADDSLQVLHLVTAREIFFDQQIEVLEEKGVDCTVCVVPGAEQIDGDMGGRRGVKEYLQYFPRVRRELRRGEYDLVHANYGLTAPYAVTQFQLPVVLTLWGSDVVGFDGLVTKACAWQCDAVTVRSREMRELLGRDDAHIIPSGVDLERFKPIDDRVAREEVGWRTDRTHVLFPYSPDYERKNYPLAERVVERTRKRIDSEIELQTISGVRHEEVPLYMNAADVLLLTSEHEGSPNTVKEALACNLPVVSTDVGDVRARLRNVSPSGVGETEDELVAQLVSVLDADTRSNGREAVREVSWDRIGDRLKEIYARTIDSA</sequence>
<dbReference type="Gene3D" id="3.40.50.2000">
    <property type="entry name" value="Glycogen Phosphorylase B"/>
    <property type="match status" value="2"/>
</dbReference>
<dbReference type="PANTHER" id="PTHR12526:SF630">
    <property type="entry name" value="GLYCOSYLTRANSFERASE"/>
    <property type="match status" value="1"/>
</dbReference>
<evidence type="ECO:0000313" key="2">
    <source>
        <dbReference type="EMBL" id="PCR91549.1"/>
    </source>
</evidence>
<dbReference type="RefSeq" id="WP_097380486.1">
    <property type="nucleotide sequence ID" value="NZ_NXNI01000001.1"/>
</dbReference>
<organism evidence="2 3">
    <name type="scientific">Natrinema ejinorense</name>
    <dbReference type="NCBI Taxonomy" id="373386"/>
    <lineage>
        <taxon>Archaea</taxon>
        <taxon>Methanobacteriati</taxon>
        <taxon>Methanobacteriota</taxon>
        <taxon>Stenosarchaea group</taxon>
        <taxon>Halobacteria</taxon>
        <taxon>Halobacteriales</taxon>
        <taxon>Natrialbaceae</taxon>
        <taxon>Natrinema</taxon>
    </lineage>
</organism>
<dbReference type="Proteomes" id="UP000219689">
    <property type="component" value="Unassembled WGS sequence"/>
</dbReference>
<gene>
    <name evidence="2" type="ORF">CP557_14035</name>
</gene>
<keyword evidence="3" id="KW-1185">Reference proteome</keyword>
<evidence type="ECO:0000313" key="3">
    <source>
        <dbReference type="Proteomes" id="UP000219689"/>
    </source>
</evidence>
<feature type="domain" description="Glycosyltransferase subfamily 4-like N-terminal" evidence="1">
    <location>
        <begin position="24"/>
        <end position="150"/>
    </location>
</feature>
<accession>A0A2A5QXR6</accession>
<keyword evidence="2" id="KW-0808">Transferase</keyword>
<dbReference type="GO" id="GO:0016740">
    <property type="term" value="F:transferase activity"/>
    <property type="evidence" value="ECO:0007669"/>
    <property type="project" value="UniProtKB-KW"/>
</dbReference>
<dbReference type="Pfam" id="PF13439">
    <property type="entry name" value="Glyco_transf_4"/>
    <property type="match status" value="1"/>
</dbReference>
<evidence type="ECO:0000259" key="1">
    <source>
        <dbReference type="Pfam" id="PF13439"/>
    </source>
</evidence>
<proteinExistence type="predicted"/>
<dbReference type="InterPro" id="IPR028098">
    <property type="entry name" value="Glyco_trans_4-like_N"/>
</dbReference>
<dbReference type="PANTHER" id="PTHR12526">
    <property type="entry name" value="GLYCOSYLTRANSFERASE"/>
    <property type="match status" value="1"/>
</dbReference>
<reference evidence="2 3" key="1">
    <citation type="submission" date="2017-09" db="EMBL/GenBank/DDBJ databases">
        <title>Genome sequences of Natrinema ejinorence JCM 13890T.</title>
        <authorList>
            <person name="Roh S.W."/>
            <person name="Kim Y.B."/>
            <person name="Kim J.Y."/>
        </authorList>
    </citation>
    <scope>NUCLEOTIDE SEQUENCE [LARGE SCALE GENOMIC DNA]</scope>
    <source>
        <strain evidence="2 3">JCM 13890</strain>
    </source>
</reference>
<dbReference type="SUPFAM" id="SSF53756">
    <property type="entry name" value="UDP-Glycosyltransferase/glycogen phosphorylase"/>
    <property type="match status" value="1"/>
</dbReference>
<name>A0A2A5QXR6_9EURY</name>
<protein>
    <submittedName>
        <fullName evidence="2">Glycosyl transferase</fullName>
    </submittedName>
</protein>